<name>A0A9Q1QKA0_9CARY</name>
<gene>
    <name evidence="7" type="ORF">Cgig2_010720</name>
</gene>
<dbReference type="SUPFAM" id="SSF50630">
    <property type="entry name" value="Acid proteases"/>
    <property type="match status" value="1"/>
</dbReference>
<sequence>MAPHTLSLLTFFSSLALFPLVLVSSRSLSTPSSRTCILNVTASLHQAKYSSSVTDQSETSIDSPTSSALFTLNLHPRDSLVVHNSSCLYEVSYGDGSYTVGDFIKETLTFDGGDTVEGVALGCGHSNEGLFIGAGGLLGLGGGALSLPSQLNASSFSYCLVDRDSNSASTLEFNSDDSPSQDSVSAPMVKNRQMDTFYYLGITGITVGGETLEVPENAFKIDNDGNGGVIIDSGTAVTRLESAVYELLRREFRKGASHLATAEGVAIFDTCYDLRGQSSVAVPAVELEFAGGKTLQLPAKNFMIPVDLEGTFCFAFAGTASSLSIIGNVQQQGTRVRFDLVNSLVTFEPNKC</sequence>
<dbReference type="OrthoDB" id="2747330at2759"/>
<organism evidence="7 8">
    <name type="scientific">Carnegiea gigantea</name>
    <dbReference type="NCBI Taxonomy" id="171969"/>
    <lineage>
        <taxon>Eukaryota</taxon>
        <taxon>Viridiplantae</taxon>
        <taxon>Streptophyta</taxon>
        <taxon>Embryophyta</taxon>
        <taxon>Tracheophyta</taxon>
        <taxon>Spermatophyta</taxon>
        <taxon>Magnoliopsida</taxon>
        <taxon>eudicotyledons</taxon>
        <taxon>Gunneridae</taxon>
        <taxon>Pentapetalae</taxon>
        <taxon>Caryophyllales</taxon>
        <taxon>Cactineae</taxon>
        <taxon>Cactaceae</taxon>
        <taxon>Cactoideae</taxon>
        <taxon>Echinocereeae</taxon>
        <taxon>Carnegiea</taxon>
    </lineage>
</organism>
<keyword evidence="2" id="KW-0645">Protease</keyword>
<dbReference type="InterPro" id="IPR021109">
    <property type="entry name" value="Peptidase_aspartic_dom_sf"/>
</dbReference>
<dbReference type="InterPro" id="IPR032799">
    <property type="entry name" value="TAXi_C"/>
</dbReference>
<keyword evidence="3 5" id="KW-0732">Signal</keyword>
<dbReference type="Gene3D" id="2.40.70.10">
    <property type="entry name" value="Acid Proteases"/>
    <property type="match status" value="2"/>
</dbReference>
<evidence type="ECO:0000256" key="1">
    <source>
        <dbReference type="ARBA" id="ARBA00007447"/>
    </source>
</evidence>
<comment type="caution">
    <text evidence="7">The sequence shown here is derived from an EMBL/GenBank/DDBJ whole genome shotgun (WGS) entry which is preliminary data.</text>
</comment>
<dbReference type="Pfam" id="PF14541">
    <property type="entry name" value="TAXi_C"/>
    <property type="match status" value="1"/>
</dbReference>
<dbReference type="PROSITE" id="PS51767">
    <property type="entry name" value="PEPTIDASE_A1"/>
    <property type="match status" value="1"/>
</dbReference>
<feature type="signal peptide" evidence="5">
    <location>
        <begin position="1"/>
        <end position="25"/>
    </location>
</feature>
<evidence type="ECO:0000256" key="5">
    <source>
        <dbReference type="SAM" id="SignalP"/>
    </source>
</evidence>
<dbReference type="GO" id="GO:0008233">
    <property type="term" value="F:peptidase activity"/>
    <property type="evidence" value="ECO:0007669"/>
    <property type="project" value="UniProtKB-KW"/>
</dbReference>
<evidence type="ECO:0000256" key="3">
    <source>
        <dbReference type="ARBA" id="ARBA00022729"/>
    </source>
</evidence>
<dbReference type="InterPro" id="IPR032861">
    <property type="entry name" value="TAXi_N"/>
</dbReference>
<dbReference type="InterPro" id="IPR051708">
    <property type="entry name" value="Plant_Aspart_Prot_A1"/>
</dbReference>
<evidence type="ECO:0000259" key="6">
    <source>
        <dbReference type="PROSITE" id="PS51767"/>
    </source>
</evidence>
<protein>
    <recommendedName>
        <fullName evidence="6">Peptidase A1 domain-containing protein</fullName>
    </recommendedName>
</protein>
<accession>A0A9Q1QKA0</accession>
<proteinExistence type="inferred from homology"/>
<evidence type="ECO:0000313" key="8">
    <source>
        <dbReference type="Proteomes" id="UP001153076"/>
    </source>
</evidence>
<feature type="domain" description="Peptidase A1" evidence="6">
    <location>
        <begin position="22"/>
        <end position="348"/>
    </location>
</feature>
<evidence type="ECO:0000313" key="7">
    <source>
        <dbReference type="EMBL" id="KAJ8445362.1"/>
    </source>
</evidence>
<feature type="chain" id="PRO_5040133175" description="Peptidase A1 domain-containing protein" evidence="5">
    <location>
        <begin position="26"/>
        <end position="352"/>
    </location>
</feature>
<dbReference type="InterPro" id="IPR033121">
    <property type="entry name" value="PEPTIDASE_A1"/>
</dbReference>
<dbReference type="PANTHER" id="PTHR47967">
    <property type="entry name" value="OS07G0603500 PROTEIN-RELATED"/>
    <property type="match status" value="1"/>
</dbReference>
<keyword evidence="4" id="KW-0378">Hydrolase</keyword>
<comment type="similarity">
    <text evidence="1">Belongs to the peptidase A1 family.</text>
</comment>
<evidence type="ECO:0000256" key="4">
    <source>
        <dbReference type="ARBA" id="ARBA00022801"/>
    </source>
</evidence>
<keyword evidence="8" id="KW-1185">Reference proteome</keyword>
<dbReference type="Proteomes" id="UP001153076">
    <property type="component" value="Unassembled WGS sequence"/>
</dbReference>
<dbReference type="EMBL" id="JAKOGI010000078">
    <property type="protein sequence ID" value="KAJ8445362.1"/>
    <property type="molecule type" value="Genomic_DNA"/>
</dbReference>
<dbReference type="GO" id="GO:0006508">
    <property type="term" value="P:proteolysis"/>
    <property type="evidence" value="ECO:0007669"/>
    <property type="project" value="UniProtKB-KW"/>
</dbReference>
<dbReference type="PANTHER" id="PTHR47967:SF60">
    <property type="entry name" value="PROTEIN ASPARTIC PROTEASE IN GUARD CELL 1-LIKE"/>
    <property type="match status" value="1"/>
</dbReference>
<dbReference type="FunFam" id="2.40.70.10:FF:000010">
    <property type="entry name" value="Aspartyl protease family protein 2"/>
    <property type="match status" value="1"/>
</dbReference>
<evidence type="ECO:0000256" key="2">
    <source>
        <dbReference type="ARBA" id="ARBA00022670"/>
    </source>
</evidence>
<dbReference type="AlphaFoldDB" id="A0A9Q1QKA0"/>
<dbReference type="Pfam" id="PF14543">
    <property type="entry name" value="TAXi_N"/>
    <property type="match status" value="1"/>
</dbReference>
<reference evidence="7" key="1">
    <citation type="submission" date="2022-04" db="EMBL/GenBank/DDBJ databases">
        <title>Carnegiea gigantea Genome sequencing and assembly v2.</title>
        <authorList>
            <person name="Copetti D."/>
            <person name="Sanderson M.J."/>
            <person name="Burquez A."/>
            <person name="Wojciechowski M.F."/>
        </authorList>
    </citation>
    <scope>NUCLEOTIDE SEQUENCE</scope>
    <source>
        <strain evidence="7">SGP5-SGP5p</strain>
        <tissue evidence="7">Aerial part</tissue>
    </source>
</reference>